<dbReference type="STRING" id="743721.Psesu_1419"/>
<dbReference type="Proteomes" id="UP000008632">
    <property type="component" value="Chromosome"/>
</dbReference>
<dbReference type="PRINTS" id="PR00344">
    <property type="entry name" value="BCTRLSENSOR"/>
</dbReference>
<evidence type="ECO:0000313" key="9">
    <source>
        <dbReference type="Proteomes" id="UP000008632"/>
    </source>
</evidence>
<keyword evidence="3" id="KW-0597">Phosphoprotein</keyword>
<dbReference type="InterPro" id="IPR003661">
    <property type="entry name" value="HisK_dim/P_dom"/>
</dbReference>
<dbReference type="GO" id="GO:0000155">
    <property type="term" value="F:phosphorelay sensor kinase activity"/>
    <property type="evidence" value="ECO:0007669"/>
    <property type="project" value="InterPro"/>
</dbReference>
<keyword evidence="8" id="KW-0418">Kinase</keyword>
<dbReference type="InterPro" id="IPR036097">
    <property type="entry name" value="HisK_dim/P_sf"/>
</dbReference>
<feature type="domain" description="Histidine kinase" evidence="5">
    <location>
        <begin position="199"/>
        <end position="418"/>
    </location>
</feature>
<evidence type="ECO:0000256" key="1">
    <source>
        <dbReference type="ARBA" id="ARBA00000085"/>
    </source>
</evidence>
<feature type="domain" description="PAC" evidence="7">
    <location>
        <begin position="128"/>
        <end position="179"/>
    </location>
</feature>
<organism evidence="8 9">
    <name type="scientific">Pseudoxanthomonas suwonensis (strain 11-1)</name>
    <dbReference type="NCBI Taxonomy" id="743721"/>
    <lineage>
        <taxon>Bacteria</taxon>
        <taxon>Pseudomonadati</taxon>
        <taxon>Pseudomonadota</taxon>
        <taxon>Gammaproteobacteria</taxon>
        <taxon>Lysobacterales</taxon>
        <taxon>Lysobacteraceae</taxon>
        <taxon>Pseudoxanthomonas</taxon>
    </lineage>
</organism>
<dbReference type="InterPro" id="IPR005467">
    <property type="entry name" value="His_kinase_dom"/>
</dbReference>
<accession>E6WT37</accession>
<dbReference type="SMART" id="SM00388">
    <property type="entry name" value="HisKA"/>
    <property type="match status" value="1"/>
</dbReference>
<dbReference type="EMBL" id="CP002446">
    <property type="protein sequence ID" value="ADV27266.1"/>
    <property type="molecule type" value="Genomic_DNA"/>
</dbReference>
<evidence type="ECO:0000259" key="5">
    <source>
        <dbReference type="PROSITE" id="PS50109"/>
    </source>
</evidence>
<feature type="compositionally biased region" description="Basic and acidic residues" evidence="4">
    <location>
        <begin position="29"/>
        <end position="39"/>
    </location>
</feature>
<dbReference type="NCBIfam" id="TIGR00229">
    <property type="entry name" value="sensory_box"/>
    <property type="match status" value="1"/>
</dbReference>
<dbReference type="SUPFAM" id="SSF55874">
    <property type="entry name" value="ATPase domain of HSP90 chaperone/DNA topoisomerase II/histidine kinase"/>
    <property type="match status" value="1"/>
</dbReference>
<dbReference type="Gene3D" id="1.10.287.130">
    <property type="match status" value="1"/>
</dbReference>
<name>E6WT37_PSEUU</name>
<comment type="catalytic activity">
    <reaction evidence="1">
        <text>ATP + protein L-histidine = ADP + protein N-phospho-L-histidine.</text>
        <dbReference type="EC" id="2.7.13.3"/>
    </reaction>
</comment>
<gene>
    <name evidence="8" type="ordered locus">Psesu_1419</name>
</gene>
<dbReference type="CDD" id="cd00130">
    <property type="entry name" value="PAS"/>
    <property type="match status" value="1"/>
</dbReference>
<evidence type="ECO:0000256" key="4">
    <source>
        <dbReference type="SAM" id="MobiDB-lite"/>
    </source>
</evidence>
<dbReference type="HOGENOM" id="CLU_000445_114_51_6"/>
<dbReference type="Pfam" id="PF13426">
    <property type="entry name" value="PAS_9"/>
    <property type="match status" value="1"/>
</dbReference>
<feature type="region of interest" description="Disordered" evidence="4">
    <location>
        <begin position="1"/>
        <end position="41"/>
    </location>
</feature>
<dbReference type="SMART" id="SM00387">
    <property type="entry name" value="HATPase_c"/>
    <property type="match status" value="1"/>
</dbReference>
<dbReference type="EC" id="2.7.13.3" evidence="2"/>
<dbReference type="PROSITE" id="PS50112">
    <property type="entry name" value="PAS"/>
    <property type="match status" value="1"/>
</dbReference>
<dbReference type="PROSITE" id="PS50109">
    <property type="entry name" value="HIS_KIN"/>
    <property type="match status" value="1"/>
</dbReference>
<dbReference type="InterPro" id="IPR036890">
    <property type="entry name" value="HATPase_C_sf"/>
</dbReference>
<dbReference type="PROSITE" id="PS50113">
    <property type="entry name" value="PAC"/>
    <property type="match status" value="1"/>
</dbReference>
<dbReference type="InterPro" id="IPR004358">
    <property type="entry name" value="Sig_transdc_His_kin-like_C"/>
</dbReference>
<evidence type="ECO:0000313" key="8">
    <source>
        <dbReference type="EMBL" id="ADV27266.1"/>
    </source>
</evidence>
<dbReference type="SMART" id="SM00091">
    <property type="entry name" value="PAS"/>
    <property type="match status" value="1"/>
</dbReference>
<evidence type="ECO:0000259" key="7">
    <source>
        <dbReference type="PROSITE" id="PS50113"/>
    </source>
</evidence>
<evidence type="ECO:0000256" key="3">
    <source>
        <dbReference type="ARBA" id="ARBA00022553"/>
    </source>
</evidence>
<evidence type="ECO:0000256" key="2">
    <source>
        <dbReference type="ARBA" id="ARBA00012438"/>
    </source>
</evidence>
<dbReference type="SUPFAM" id="SSF47384">
    <property type="entry name" value="Homodimeric domain of signal transducing histidine kinase"/>
    <property type="match status" value="1"/>
</dbReference>
<dbReference type="InterPro" id="IPR000014">
    <property type="entry name" value="PAS"/>
</dbReference>
<dbReference type="PANTHER" id="PTHR43065:SF49">
    <property type="entry name" value="HISTIDINE KINASE"/>
    <property type="match status" value="1"/>
</dbReference>
<proteinExistence type="predicted"/>
<dbReference type="eggNOG" id="COG4191">
    <property type="taxonomic scope" value="Bacteria"/>
</dbReference>
<evidence type="ECO:0000259" key="6">
    <source>
        <dbReference type="PROSITE" id="PS50112"/>
    </source>
</evidence>
<dbReference type="AlphaFoldDB" id="E6WT37"/>
<feature type="domain" description="PAS" evidence="6">
    <location>
        <begin position="69"/>
        <end position="108"/>
    </location>
</feature>
<protein>
    <recommendedName>
        <fullName evidence="2">histidine kinase</fullName>
        <ecNumber evidence="2">2.7.13.3</ecNumber>
    </recommendedName>
</protein>
<dbReference type="Gene3D" id="3.30.565.10">
    <property type="entry name" value="Histidine kinase-like ATPase, C-terminal domain"/>
    <property type="match status" value="1"/>
</dbReference>
<keyword evidence="8" id="KW-0808">Transferase</keyword>
<keyword evidence="9" id="KW-1185">Reference proteome</keyword>
<dbReference type="InterPro" id="IPR003594">
    <property type="entry name" value="HATPase_dom"/>
</dbReference>
<dbReference type="Gene3D" id="3.30.450.20">
    <property type="entry name" value="PAS domain"/>
    <property type="match status" value="1"/>
</dbReference>
<dbReference type="SUPFAM" id="SSF55785">
    <property type="entry name" value="PYP-like sensor domain (PAS domain)"/>
    <property type="match status" value="1"/>
</dbReference>
<dbReference type="KEGG" id="psu:Psesu_1419"/>
<dbReference type="InterPro" id="IPR000700">
    <property type="entry name" value="PAS-assoc_C"/>
</dbReference>
<sequence length="423" mass="45368">MISTISRENNDIDGAIGAGVSSSTGPVRPADDKGGRTDGRFVAMSATGTPHASPGDEHLLLQGVTDYAIYMLDASGTILSWNTGGQRIKGYTDAEVIGQHFSRFYPQEDIERGEPQRALGIAARDGRYETEGWRVRKDGSRFRAHIVIDAIWQDGELVGFAKITRDITARHLAAEQKRQAEQALAQAQKIAAVGQLTLGIAHDFNNLLAVITASLDQLDVAEGRRREVLVDAARQAAGRGARLVRQMLAFSRGQALEPKLHDVNALIDGASEVYRRAAGPITQCVFELAEADTRVMVDAEQLEAALVNLVANARDAMETPGTIRIATRIARPRAGLHLEAVPGRNHLHVSVADDGPGMREDVRLRAMEPFFTTKDVGRGSGLGLSQVFGFASQSGGFASIESAPGEGTCVTMAIPLPENTNDA</sequence>
<reference evidence="8 9" key="1">
    <citation type="submission" date="2011-01" db="EMBL/GenBank/DDBJ databases">
        <title>Complete sequence of Pseudoxanthomonas suwonensis 11-1.</title>
        <authorList>
            <consortium name="US DOE Joint Genome Institute"/>
            <person name="Lucas S."/>
            <person name="Copeland A."/>
            <person name="Lapidus A."/>
            <person name="Cheng J.-F."/>
            <person name="Goodwin L."/>
            <person name="Pitluck S."/>
            <person name="Teshima H."/>
            <person name="Detter J.C."/>
            <person name="Han C."/>
            <person name="Tapia R."/>
            <person name="Land M."/>
            <person name="Hauser L."/>
            <person name="Kyrpides N."/>
            <person name="Ivanova N."/>
            <person name="Ovchinnikova G."/>
            <person name="Siebers A.K."/>
            <person name="Allgaier M."/>
            <person name="Thelen M.P."/>
            <person name="Hugenholtz P."/>
            <person name="Gladden J."/>
            <person name="Woyke T."/>
        </authorList>
    </citation>
    <scope>NUCLEOTIDE SEQUENCE [LARGE SCALE GENOMIC DNA]</scope>
    <source>
        <strain evidence="9">11-1</strain>
    </source>
</reference>
<dbReference type="InterPro" id="IPR035965">
    <property type="entry name" value="PAS-like_dom_sf"/>
</dbReference>
<dbReference type="Pfam" id="PF02518">
    <property type="entry name" value="HATPase_c"/>
    <property type="match status" value="1"/>
</dbReference>
<dbReference type="PANTHER" id="PTHR43065">
    <property type="entry name" value="SENSOR HISTIDINE KINASE"/>
    <property type="match status" value="1"/>
</dbReference>